<dbReference type="RefSeq" id="WP_068123649.1">
    <property type="nucleotide sequence ID" value="NZ_CCXJ01000663.1"/>
</dbReference>
<evidence type="ECO:0000256" key="1">
    <source>
        <dbReference type="ARBA" id="ARBA00009600"/>
    </source>
</evidence>
<dbReference type="EMBL" id="JAUSQM010000001">
    <property type="protein sequence ID" value="MDP9820315.1"/>
    <property type="molecule type" value="Genomic_DNA"/>
</dbReference>
<dbReference type="PANTHER" id="PTHR30327:SF1">
    <property type="entry name" value="UPF0301 PROTEIN YQGE"/>
    <property type="match status" value="1"/>
</dbReference>
<dbReference type="SUPFAM" id="SSF143456">
    <property type="entry name" value="VC0467-like"/>
    <property type="match status" value="1"/>
</dbReference>
<dbReference type="InterPro" id="IPR003774">
    <property type="entry name" value="AlgH-like"/>
</dbReference>
<dbReference type="PANTHER" id="PTHR30327">
    <property type="entry name" value="UNCHARACTERIZED PROTEIN YQGE"/>
    <property type="match status" value="1"/>
</dbReference>
<reference evidence="2 3" key="1">
    <citation type="submission" date="2023-07" db="EMBL/GenBank/DDBJ databases">
        <title>Sequencing the genomes of 1000 actinobacteria strains.</title>
        <authorList>
            <person name="Klenk H.-P."/>
        </authorList>
    </citation>
    <scope>NUCLEOTIDE SEQUENCE [LARGE SCALE GENOMIC DNA]</scope>
    <source>
        <strain evidence="2 3">GD13</strain>
    </source>
</reference>
<accession>A0ABT9NIS4</accession>
<dbReference type="Proteomes" id="UP001240447">
    <property type="component" value="Unassembled WGS sequence"/>
</dbReference>
<name>A0ABT9NIS4_9ACTN</name>
<keyword evidence="3" id="KW-1185">Reference proteome</keyword>
<evidence type="ECO:0000313" key="2">
    <source>
        <dbReference type="EMBL" id="MDP9820315.1"/>
    </source>
</evidence>
<dbReference type="NCBIfam" id="NF001270">
    <property type="entry name" value="PRK00228.2-2"/>
    <property type="match status" value="1"/>
</dbReference>
<organism evidence="2 3">
    <name type="scientific">Nocardioides massiliensis</name>
    <dbReference type="NCBI Taxonomy" id="1325935"/>
    <lineage>
        <taxon>Bacteria</taxon>
        <taxon>Bacillati</taxon>
        <taxon>Actinomycetota</taxon>
        <taxon>Actinomycetes</taxon>
        <taxon>Propionibacteriales</taxon>
        <taxon>Nocardioidaceae</taxon>
        <taxon>Nocardioides</taxon>
    </lineage>
</organism>
<comment type="similarity">
    <text evidence="1">Belongs to the UPF0301 (AlgH) family.</text>
</comment>
<protein>
    <submittedName>
        <fullName evidence="2">Transcriptional regulator</fullName>
    </submittedName>
</protein>
<comment type="caution">
    <text evidence="2">The sequence shown here is derived from an EMBL/GenBank/DDBJ whole genome shotgun (WGS) entry which is preliminary data.</text>
</comment>
<dbReference type="Pfam" id="PF02622">
    <property type="entry name" value="DUF179"/>
    <property type="match status" value="1"/>
</dbReference>
<gene>
    <name evidence="2" type="ORF">J2S59_000124</name>
</gene>
<evidence type="ECO:0000313" key="3">
    <source>
        <dbReference type="Proteomes" id="UP001240447"/>
    </source>
</evidence>
<dbReference type="Gene3D" id="3.40.1740.10">
    <property type="entry name" value="VC0467-like"/>
    <property type="match status" value="1"/>
</dbReference>
<proteinExistence type="inferred from homology"/>
<sequence length="192" mass="20167">MVSRPRPGDLLVASPALTDPSFDRTVVLVVDSDDDGALGVVLNRPTPVTVGEVLPDWGPLVSQPDVLHQGGPVSSDSALALGVLPAEVDPPVGWRTMYVDPGTGRCVGLVDLDAPPEVVAGATAAVRVFAGYAGWGGQQILDELEEGAWYVVPATVEDVFGADADGLRERVLRRQPGMLAWVLTKPVDPELN</sequence>